<dbReference type="Pfam" id="PF19054">
    <property type="entry name" value="DUF5753"/>
    <property type="match status" value="1"/>
</dbReference>
<dbReference type="OrthoDB" id="4534176at2"/>
<dbReference type="InterPro" id="IPR043917">
    <property type="entry name" value="DUF5753"/>
</dbReference>
<dbReference type="AlphaFoldDB" id="A0A366D8T3"/>
<name>A0A366D8T3_9NOCA</name>
<evidence type="ECO:0000313" key="2">
    <source>
        <dbReference type="EMBL" id="RBO86462.1"/>
    </source>
</evidence>
<organism evidence="2 3">
    <name type="scientific">Nocardia puris</name>
    <dbReference type="NCBI Taxonomy" id="208602"/>
    <lineage>
        <taxon>Bacteria</taxon>
        <taxon>Bacillati</taxon>
        <taxon>Actinomycetota</taxon>
        <taxon>Actinomycetes</taxon>
        <taxon>Mycobacteriales</taxon>
        <taxon>Nocardiaceae</taxon>
        <taxon>Nocardia</taxon>
    </lineage>
</organism>
<dbReference type="Proteomes" id="UP000252586">
    <property type="component" value="Unassembled WGS sequence"/>
</dbReference>
<sequence>MSVNVVSPSPEFVAWRGNLSSELQQRMGQLESDATVLRWFDPALVPGLLQTRDYARAILNPLLAAVDNDGDVPPALEERLARQRRWRASDTVTHFLVAEQALHTRVGDTDTTRAQLEMLLRPLPPTVTLGILPRTTQSSSSATNFIAYDDTHVVVETVTGKLVFTDPTNIGDYLSVFDTLGGHAVFGTDAEALIHEALTTHQ</sequence>
<evidence type="ECO:0000259" key="1">
    <source>
        <dbReference type="Pfam" id="PF19054"/>
    </source>
</evidence>
<protein>
    <recommendedName>
        <fullName evidence="1">DUF5753 domain-containing protein</fullName>
    </recommendedName>
</protein>
<dbReference type="RefSeq" id="WP_147265935.1">
    <property type="nucleotide sequence ID" value="NZ_QNRE01000013.1"/>
</dbReference>
<gene>
    <name evidence="2" type="ORF">DFR74_1134</name>
</gene>
<comment type="caution">
    <text evidence="2">The sequence shown here is derived from an EMBL/GenBank/DDBJ whole genome shotgun (WGS) entry which is preliminary data.</text>
</comment>
<dbReference type="EMBL" id="QNRE01000013">
    <property type="protein sequence ID" value="RBO86462.1"/>
    <property type="molecule type" value="Genomic_DNA"/>
</dbReference>
<keyword evidence="3" id="KW-1185">Reference proteome</keyword>
<feature type="domain" description="DUF5753" evidence="1">
    <location>
        <begin position="25"/>
        <end position="196"/>
    </location>
</feature>
<dbReference type="STRING" id="1210090.GCA_001613185_06523"/>
<reference evidence="2 3" key="1">
    <citation type="submission" date="2018-06" db="EMBL/GenBank/DDBJ databases">
        <title>Genomic Encyclopedia of Type Strains, Phase IV (KMG-IV): sequencing the most valuable type-strain genomes for metagenomic binning, comparative biology and taxonomic classification.</title>
        <authorList>
            <person name="Goeker M."/>
        </authorList>
    </citation>
    <scope>NUCLEOTIDE SEQUENCE [LARGE SCALE GENOMIC DNA]</scope>
    <source>
        <strain evidence="2 3">DSM 44599</strain>
    </source>
</reference>
<accession>A0A366D8T3</accession>
<evidence type="ECO:0000313" key="3">
    <source>
        <dbReference type="Proteomes" id="UP000252586"/>
    </source>
</evidence>
<proteinExistence type="predicted"/>